<dbReference type="EMBL" id="VSSQ01077949">
    <property type="protein sequence ID" value="MPN27898.1"/>
    <property type="molecule type" value="Genomic_DNA"/>
</dbReference>
<comment type="caution">
    <text evidence="1">The sequence shown here is derived from an EMBL/GenBank/DDBJ whole genome shotgun (WGS) entry which is preliminary data.</text>
</comment>
<evidence type="ECO:0000313" key="1">
    <source>
        <dbReference type="EMBL" id="MPN27898.1"/>
    </source>
</evidence>
<reference evidence="1" key="1">
    <citation type="submission" date="2019-08" db="EMBL/GenBank/DDBJ databases">
        <authorList>
            <person name="Kucharzyk K."/>
            <person name="Murdoch R.W."/>
            <person name="Higgins S."/>
            <person name="Loffler F."/>
        </authorList>
    </citation>
    <scope>NUCLEOTIDE SEQUENCE</scope>
</reference>
<proteinExistence type="predicted"/>
<organism evidence="1">
    <name type="scientific">bioreactor metagenome</name>
    <dbReference type="NCBI Taxonomy" id="1076179"/>
    <lineage>
        <taxon>unclassified sequences</taxon>
        <taxon>metagenomes</taxon>
        <taxon>ecological metagenomes</taxon>
    </lineage>
</organism>
<name>A0A645GLV3_9ZZZZ</name>
<gene>
    <name evidence="1" type="ORF">SDC9_175332</name>
</gene>
<protein>
    <submittedName>
        <fullName evidence="1">Uncharacterized protein</fullName>
    </submittedName>
</protein>
<dbReference type="AlphaFoldDB" id="A0A645GLV3"/>
<sequence>MEIGEVTEYFSKNNACIINIKSLIKCNDTVLCEKNGDWIKATINSIQLNDAKVETTDTGECGIVFDRIIKKGYKIYKRQ</sequence>
<accession>A0A645GLV3</accession>